<evidence type="ECO:0000313" key="2">
    <source>
        <dbReference type="Proteomes" id="UP001144352"/>
    </source>
</evidence>
<proteinExistence type="predicted"/>
<gene>
    <name evidence="1" type="ORF">GHYDROH2_02910</name>
</gene>
<dbReference type="AlphaFoldDB" id="A0A9W6FXR3"/>
<dbReference type="Proteomes" id="UP001144352">
    <property type="component" value="Unassembled WGS sequence"/>
</dbReference>
<sequence length="220" mass="25179">MVKLSFGFAYRFVEKDIYQAMFLKLARVQSLVRAATVLLANGFVQEQGILQRTIDETNEDIMFLVYAVTNDKITELHKKFLGAFWEEEIDESGTLMNSKQKRPMIPRKQIQAYLARIEGVKIDPSRQQDAAKTIYKTYSGYVHGASPHLMDMYGGNPPHFHTNGMLGTPIVEEHADDLWNYAYRSLISHIVVAKALGAETHATILSQHLKRFEQNAEMRR</sequence>
<name>A0A9W6FXR3_9BACT</name>
<keyword evidence="2" id="KW-1185">Reference proteome</keyword>
<organism evidence="1 2">
    <name type="scientific">Geobacter hydrogenophilus</name>
    <dbReference type="NCBI Taxonomy" id="40983"/>
    <lineage>
        <taxon>Bacteria</taxon>
        <taxon>Pseudomonadati</taxon>
        <taxon>Thermodesulfobacteriota</taxon>
        <taxon>Desulfuromonadia</taxon>
        <taxon>Geobacterales</taxon>
        <taxon>Geobacteraceae</taxon>
        <taxon>Geobacter</taxon>
    </lineage>
</organism>
<dbReference type="EMBL" id="BSDS01000001">
    <property type="protein sequence ID" value="GLI36790.1"/>
    <property type="molecule type" value="Genomic_DNA"/>
</dbReference>
<protein>
    <submittedName>
        <fullName evidence="1">Uncharacterized protein</fullName>
    </submittedName>
</protein>
<accession>A0A9W6FXR3</accession>
<reference evidence="1" key="1">
    <citation type="submission" date="2022-12" db="EMBL/GenBank/DDBJ databases">
        <title>Reference genome sequencing for broad-spectrum identification of bacterial and archaeal isolates by mass spectrometry.</title>
        <authorList>
            <person name="Sekiguchi Y."/>
            <person name="Tourlousse D.M."/>
        </authorList>
    </citation>
    <scope>NUCLEOTIDE SEQUENCE</scope>
    <source>
        <strain evidence="1">H2</strain>
    </source>
</reference>
<comment type="caution">
    <text evidence="1">The sequence shown here is derived from an EMBL/GenBank/DDBJ whole genome shotgun (WGS) entry which is preliminary data.</text>
</comment>
<evidence type="ECO:0000313" key="1">
    <source>
        <dbReference type="EMBL" id="GLI36790.1"/>
    </source>
</evidence>